<accession>A0A6S7GKP8</accession>
<protein>
    <submittedName>
        <fullName evidence="1">Uncharacterized protein</fullName>
    </submittedName>
</protein>
<organism evidence="1 2">
    <name type="scientific">Paramuricea clavata</name>
    <name type="common">Red gorgonian</name>
    <name type="synonym">Violescent sea-whip</name>
    <dbReference type="NCBI Taxonomy" id="317549"/>
    <lineage>
        <taxon>Eukaryota</taxon>
        <taxon>Metazoa</taxon>
        <taxon>Cnidaria</taxon>
        <taxon>Anthozoa</taxon>
        <taxon>Octocorallia</taxon>
        <taxon>Malacalcyonacea</taxon>
        <taxon>Plexauridae</taxon>
        <taxon>Paramuricea</taxon>
    </lineage>
</organism>
<dbReference type="Proteomes" id="UP001152795">
    <property type="component" value="Unassembled WGS sequence"/>
</dbReference>
<keyword evidence="2" id="KW-1185">Reference proteome</keyword>
<dbReference type="PANTHER" id="PTHR11161">
    <property type="entry name" value="O-ACYLTRANSFERASE"/>
    <property type="match status" value="1"/>
</dbReference>
<proteinExistence type="predicted"/>
<dbReference type="EMBL" id="CACRXK020001202">
    <property type="protein sequence ID" value="CAB3987617.1"/>
    <property type="molecule type" value="Genomic_DNA"/>
</dbReference>
<dbReference type="InterPro" id="IPR052728">
    <property type="entry name" value="O2_lipid_transport_reg"/>
</dbReference>
<comment type="caution">
    <text evidence="1">The sequence shown here is derived from an EMBL/GenBank/DDBJ whole genome shotgun (WGS) entry which is preliminary data.</text>
</comment>
<dbReference type="OrthoDB" id="5988087at2759"/>
<feature type="non-terminal residue" evidence="1">
    <location>
        <position position="209"/>
    </location>
</feature>
<evidence type="ECO:0000313" key="1">
    <source>
        <dbReference type="EMBL" id="CAB3987617.1"/>
    </source>
</evidence>
<dbReference type="PANTHER" id="PTHR11161:SF0">
    <property type="entry name" value="O-ACYLTRANSFERASE LIKE PROTEIN"/>
    <property type="match status" value="1"/>
</dbReference>
<reference evidence="1" key="1">
    <citation type="submission" date="2020-04" db="EMBL/GenBank/DDBJ databases">
        <authorList>
            <person name="Alioto T."/>
            <person name="Alioto T."/>
            <person name="Gomez Garrido J."/>
        </authorList>
    </citation>
    <scope>NUCLEOTIDE SEQUENCE</scope>
    <source>
        <strain evidence="1">A484AB</strain>
    </source>
</reference>
<sequence length="209" mass="24134">AVATGFQQKSLQEYMQYVYLKPYCRIQVYLVGFLLGYVMHRYSNTKTRPPSWMTTLLGWSAAAVLAMLLVYGPHKSILPGAEKWNKAENVLFGTFHRFLWGLVLVWVTYACHYGAGGLVQKFLSARFWIPLSRLTYNVYLIHYIILILMFFGAKGTIHYDLYTATYYFLANVMLSYGAAYVLSVVIEFPCANLEELILKYIRKARKRGD</sequence>
<evidence type="ECO:0000313" key="2">
    <source>
        <dbReference type="Proteomes" id="UP001152795"/>
    </source>
</evidence>
<name>A0A6S7GKP8_PARCT</name>
<dbReference type="AlphaFoldDB" id="A0A6S7GKP8"/>
<gene>
    <name evidence="1" type="ORF">PACLA_8A019569</name>
</gene>